<dbReference type="GO" id="GO:0071555">
    <property type="term" value="P:cell wall organization"/>
    <property type="evidence" value="ECO:0007669"/>
    <property type="project" value="UniProtKB-KW"/>
</dbReference>
<evidence type="ECO:0000313" key="9">
    <source>
        <dbReference type="EMBL" id="SQF40950.1"/>
    </source>
</evidence>
<feature type="compositionally biased region" description="Basic and acidic residues" evidence="8">
    <location>
        <begin position="60"/>
        <end position="83"/>
    </location>
</feature>
<dbReference type="AlphaFoldDB" id="A0A2X3VHV7"/>
<dbReference type="GO" id="GO:0008932">
    <property type="term" value="F:lytic endotransglycosylase activity"/>
    <property type="evidence" value="ECO:0007669"/>
    <property type="project" value="UniProtKB-UniRule"/>
</dbReference>
<comment type="subcellular location">
    <subcellularLocation>
        <location evidence="7">Cell membrane</location>
        <topology evidence="7">Single-pass membrane protein</topology>
    </subcellularLocation>
</comment>
<evidence type="ECO:0000256" key="7">
    <source>
        <dbReference type="HAMAP-Rule" id="MF_02065"/>
    </source>
</evidence>
<keyword evidence="5 7" id="KW-0456">Lyase</keyword>
<dbReference type="OrthoDB" id="9814591at2"/>
<comment type="function">
    <text evidence="7">Functions as a peptidoglycan terminase that cleaves nascent peptidoglycan strands endolytically to terminate their elongation.</text>
</comment>
<dbReference type="KEGG" id="sfer:NCTC12278_01531"/>
<dbReference type="STRING" id="1123303.GCA_000372425_01046"/>
<evidence type="ECO:0000256" key="4">
    <source>
        <dbReference type="ARBA" id="ARBA00023136"/>
    </source>
</evidence>
<dbReference type="PANTHER" id="PTHR30518:SF2">
    <property type="entry name" value="ENDOLYTIC MUREIN TRANSGLYCOSYLASE"/>
    <property type="match status" value="1"/>
</dbReference>
<dbReference type="Gene3D" id="3.30.160.60">
    <property type="entry name" value="Classic Zinc Finger"/>
    <property type="match status" value="1"/>
</dbReference>
<evidence type="ECO:0000256" key="8">
    <source>
        <dbReference type="SAM" id="MobiDB-lite"/>
    </source>
</evidence>
<protein>
    <recommendedName>
        <fullName evidence="7">Endolytic murein transglycosylase</fullName>
        <ecNumber evidence="7">4.2.2.29</ecNumber>
    </recommendedName>
    <alternativeName>
        <fullName evidence="7">Peptidoglycan lytic transglycosylase</fullName>
    </alternativeName>
    <alternativeName>
        <fullName evidence="7">Peptidoglycan polymerization terminase</fullName>
    </alternativeName>
</protein>
<organism evidence="9 10">
    <name type="scientific">Streptococcus ferus</name>
    <dbReference type="NCBI Taxonomy" id="1345"/>
    <lineage>
        <taxon>Bacteria</taxon>
        <taxon>Bacillati</taxon>
        <taxon>Bacillota</taxon>
        <taxon>Bacilli</taxon>
        <taxon>Lactobacillales</taxon>
        <taxon>Streptococcaceae</taxon>
        <taxon>Streptococcus</taxon>
    </lineage>
</organism>
<dbReference type="CDD" id="cd08010">
    <property type="entry name" value="MltG_like"/>
    <property type="match status" value="1"/>
</dbReference>
<dbReference type="Pfam" id="PF02618">
    <property type="entry name" value="YceG"/>
    <property type="match status" value="1"/>
</dbReference>
<proteinExistence type="inferred from homology"/>
<dbReference type="HAMAP" id="MF_02065">
    <property type="entry name" value="MltG"/>
    <property type="match status" value="1"/>
</dbReference>
<keyword evidence="2 7" id="KW-0812">Transmembrane</keyword>
<dbReference type="GO" id="GO:0009252">
    <property type="term" value="P:peptidoglycan biosynthetic process"/>
    <property type="evidence" value="ECO:0007669"/>
    <property type="project" value="UniProtKB-UniRule"/>
</dbReference>
<evidence type="ECO:0000256" key="2">
    <source>
        <dbReference type="ARBA" id="ARBA00022692"/>
    </source>
</evidence>
<dbReference type="Gene3D" id="3.30.1490.480">
    <property type="entry name" value="Endolytic murein transglycosylase"/>
    <property type="match status" value="1"/>
</dbReference>
<sequence>MTDIFNEEENQKEAKTKSFKEQILADLAKARQVRQERDEAFLKAEEAAKEAAKKASLQKANEERRHLSEKKTFEPIEIKRDPEIASQVSDNPSKEDVDDVLTNLDQVFNPDADSPTPNSQPTEKASKPEPKQVIDWSDDGVSESLKTSKPTWEKVSLEKPAATEPSDFVKEAKPVKHHVSDSDESETKAKVLPSPKQEEGSTEPSESQEEDSMQQKRRHKRRKTNKIARRIALYLVSIILLAMLALGIFGYTYVTSAIKPVDSKSTAYVQVEIPEGSGNRLIGQILEKKGLIKSATVFNYYTKFKNYGNFQSGYYNLQKSMSLEKIANTLQAGGTAQPSDPVLGKVLIPEGYTIKQISEAITSNANTKSKTDKTPFTAKAFLEKVKDKTFIEKMVKKYPKLLASLPDASKVKYQLEGYLFPATYTYSDKTSVEDMIDSMLKAMDDNLSAYYDTIASKNLTVNEVLTLASLVEKEGATDDDRKKIASVFYNRLNQDMPLQSNIAILYATDKLGTKTTLAEDAAIDTSIDSPYNIYKNTGLMPGAVDNPGLSAIKATIEPDSTDYLYFVADVTTGNVYYAKTYDEHEANVEKYVNSKLTTSSSD</sequence>
<evidence type="ECO:0000256" key="5">
    <source>
        <dbReference type="ARBA" id="ARBA00023239"/>
    </source>
</evidence>
<comment type="catalytic activity">
    <reaction evidence="7">
        <text>a peptidoglycan chain = a peptidoglycan chain with N-acetyl-1,6-anhydromuramyl-[peptide] at the reducing end + a peptidoglycan chain with N-acetylglucosamine at the non-reducing end.</text>
        <dbReference type="EC" id="4.2.2.29"/>
    </reaction>
</comment>
<keyword evidence="10" id="KW-1185">Reference proteome</keyword>
<evidence type="ECO:0000256" key="1">
    <source>
        <dbReference type="ARBA" id="ARBA00022475"/>
    </source>
</evidence>
<dbReference type="Proteomes" id="UP000249495">
    <property type="component" value="Chromosome 1"/>
</dbReference>
<evidence type="ECO:0000256" key="6">
    <source>
        <dbReference type="ARBA" id="ARBA00023316"/>
    </source>
</evidence>
<dbReference type="GO" id="GO:0005886">
    <property type="term" value="C:plasma membrane"/>
    <property type="evidence" value="ECO:0007669"/>
    <property type="project" value="UniProtKB-SubCell"/>
</dbReference>
<feature type="site" description="Important for catalytic activity" evidence="7">
    <location>
        <position position="474"/>
    </location>
</feature>
<dbReference type="RefSeq" id="WP_018030375.1">
    <property type="nucleotide sequence ID" value="NZ_LS483343.1"/>
</dbReference>
<dbReference type="InterPro" id="IPR003770">
    <property type="entry name" value="MLTG-like"/>
</dbReference>
<feature type="compositionally biased region" description="Basic and acidic residues" evidence="8">
    <location>
        <begin position="167"/>
        <end position="189"/>
    </location>
</feature>
<name>A0A2X3VHV7_9STRE</name>
<evidence type="ECO:0000256" key="3">
    <source>
        <dbReference type="ARBA" id="ARBA00022989"/>
    </source>
</evidence>
<keyword evidence="1 7" id="KW-1003">Cell membrane</keyword>
<dbReference type="NCBIfam" id="TIGR00247">
    <property type="entry name" value="endolytic transglycosylase MltG"/>
    <property type="match status" value="1"/>
</dbReference>
<evidence type="ECO:0000313" key="10">
    <source>
        <dbReference type="Proteomes" id="UP000249495"/>
    </source>
</evidence>
<accession>A0A2X3VHV7</accession>
<feature type="transmembrane region" description="Helical" evidence="7">
    <location>
        <begin position="231"/>
        <end position="254"/>
    </location>
</feature>
<keyword evidence="4 7" id="KW-0472">Membrane</keyword>
<reference evidence="9 10" key="1">
    <citation type="submission" date="2018-06" db="EMBL/GenBank/DDBJ databases">
        <authorList>
            <consortium name="Pathogen Informatics"/>
            <person name="Doyle S."/>
        </authorList>
    </citation>
    <scope>NUCLEOTIDE SEQUENCE [LARGE SCALE GENOMIC DNA]</scope>
    <source>
        <strain evidence="9 10">NCTC12278</strain>
    </source>
</reference>
<dbReference type="PANTHER" id="PTHR30518">
    <property type="entry name" value="ENDOLYTIC MUREIN TRANSGLYCOSYLASE"/>
    <property type="match status" value="1"/>
</dbReference>
<comment type="similarity">
    <text evidence="7">Belongs to the transglycosylase MltG family.</text>
</comment>
<keyword evidence="3 7" id="KW-1133">Transmembrane helix</keyword>
<dbReference type="EC" id="4.2.2.29" evidence="7"/>
<feature type="region of interest" description="Disordered" evidence="8">
    <location>
        <begin position="50"/>
        <end position="223"/>
    </location>
</feature>
<dbReference type="EMBL" id="LS483343">
    <property type="protein sequence ID" value="SQF40950.1"/>
    <property type="molecule type" value="Genomic_DNA"/>
</dbReference>
<gene>
    <name evidence="9" type="primary">yceG</name>
    <name evidence="7" type="synonym">mltG</name>
    <name evidence="9" type="ORF">NCTC12278_01531</name>
</gene>
<keyword evidence="6 7" id="KW-0961">Cell wall biogenesis/degradation</keyword>